<evidence type="ECO:0008006" key="3">
    <source>
        <dbReference type="Google" id="ProtNLM"/>
    </source>
</evidence>
<protein>
    <recommendedName>
        <fullName evidence="3">PGAP1-like protein</fullName>
    </recommendedName>
</protein>
<dbReference type="InterPro" id="IPR029058">
    <property type="entry name" value="AB_hydrolase_fold"/>
</dbReference>
<name>A0A5C4NY66_9BURK</name>
<organism evidence="1 2">
    <name type="scientific">Janthinobacterium lividum</name>
    <dbReference type="NCBI Taxonomy" id="29581"/>
    <lineage>
        <taxon>Bacteria</taxon>
        <taxon>Pseudomonadati</taxon>
        <taxon>Pseudomonadota</taxon>
        <taxon>Betaproteobacteria</taxon>
        <taxon>Burkholderiales</taxon>
        <taxon>Oxalobacteraceae</taxon>
        <taxon>Janthinobacterium</taxon>
    </lineage>
</organism>
<dbReference type="EMBL" id="VDGE01000001">
    <property type="protein sequence ID" value="TNC78645.1"/>
    <property type="molecule type" value="Genomic_DNA"/>
</dbReference>
<dbReference type="Gene3D" id="3.40.50.1820">
    <property type="entry name" value="alpha/beta hydrolase"/>
    <property type="match status" value="1"/>
</dbReference>
<dbReference type="RefSeq" id="WP_139089719.1">
    <property type="nucleotide sequence ID" value="NZ_VDGE01000001.1"/>
</dbReference>
<evidence type="ECO:0000313" key="1">
    <source>
        <dbReference type="EMBL" id="TNC78645.1"/>
    </source>
</evidence>
<sequence>MSKCDDLNNRGNHPAKFSQGVGGWAELTVLMTETKDTARHDVTLPPGKVIPVIFLPGVMGSNLRMSKLRQEELRRSDNRAWRPDDMMGAGGKTAVLTGNGLGGWFKDASPRQRQLVFDPTETEVEYYHYTESNSRFDPDGAETKAADARHQNVPDSFTPIPPLMGTNRVATTTSPNQGKACSYQSPAQIARWRGWSEVLFAGAYGTMLRAAELHLNNMISDGKPHPVWRQTNGLGTLLLQDPTNFGASSGKAITVSDLKKISPCWYPVHAMGYNFIKSNGVSAVTIAERLRGLVKGYQERGFKCNEVIIVTHSMGGLLARALIHPSYGKMLDDKDVKILGIYHNVMPTIGAAGAYKRMRFGFQEREGSLAEIEASVLGINGMHATAILANAPAPLEMMPGAAYGQNWLKIVDAQDKILWSWPRDKATALESIYLQPANAWWRLINPNWVNPADLPYEKGGGIERTMERIKYASKFLSSIEKKFHPNTYASYCDSRNFLSYGDVVFKLIDGLYSGSNDPWNKFEPLPEKWKLLEDDSKGQLLVQAGGKKLKLKLQPASARGDGTVPSDRSARHITGTLFVHGMTEANGYDHQNSYADTNVMASMLYSIVQIAKTAKWD</sequence>
<dbReference type="AlphaFoldDB" id="A0A5C4NY66"/>
<gene>
    <name evidence="1" type="ORF">FHI69_05050</name>
</gene>
<proteinExistence type="predicted"/>
<comment type="caution">
    <text evidence="1">The sequence shown here is derived from an EMBL/GenBank/DDBJ whole genome shotgun (WGS) entry which is preliminary data.</text>
</comment>
<evidence type="ECO:0000313" key="2">
    <source>
        <dbReference type="Proteomes" id="UP000305681"/>
    </source>
</evidence>
<dbReference type="Proteomes" id="UP000305681">
    <property type="component" value="Unassembled WGS sequence"/>
</dbReference>
<dbReference type="SUPFAM" id="SSF53474">
    <property type="entry name" value="alpha/beta-Hydrolases"/>
    <property type="match status" value="1"/>
</dbReference>
<accession>A0A5C4NY66</accession>
<reference evidence="1 2" key="1">
    <citation type="submission" date="2019-06" db="EMBL/GenBank/DDBJ databases">
        <title>Genome sequence of Janthinobacterium lividum UCD_MED1.</title>
        <authorList>
            <person name="De Leon M.E."/>
            <person name="Jospin G."/>
        </authorList>
    </citation>
    <scope>NUCLEOTIDE SEQUENCE [LARGE SCALE GENOMIC DNA]</scope>
    <source>
        <strain evidence="1 2">UCD_MED1</strain>
    </source>
</reference>